<reference evidence="1 2" key="1">
    <citation type="journal article" date="2012" name="Genome Biol.">
        <title>Sequencing three crocodilian genomes to illuminate the evolution of archosaurs and amniotes.</title>
        <authorList>
            <person name="St John J.A."/>
            <person name="Braun E.L."/>
            <person name="Isberg S.R."/>
            <person name="Miles L.G."/>
            <person name="Chong A.Y."/>
            <person name="Gongora J."/>
            <person name="Dalzell P."/>
            <person name="Moran C."/>
            <person name="Bed'hom B."/>
            <person name="Abzhanov A."/>
            <person name="Burgess S.C."/>
            <person name="Cooksey A.M."/>
            <person name="Castoe T.A."/>
            <person name="Crawford N.G."/>
            <person name="Densmore L.D."/>
            <person name="Drew J.C."/>
            <person name="Edwards S.V."/>
            <person name="Faircloth B.C."/>
            <person name="Fujita M.K."/>
            <person name="Greenwold M.J."/>
            <person name="Hoffmann F.G."/>
            <person name="Howard J.M."/>
            <person name="Iguchi T."/>
            <person name="Janes D.E."/>
            <person name="Khan S.Y."/>
            <person name="Kohno S."/>
            <person name="de Koning A.J."/>
            <person name="Lance S.L."/>
            <person name="McCarthy F.M."/>
            <person name="McCormack J.E."/>
            <person name="Merchant M.E."/>
            <person name="Peterson D.G."/>
            <person name="Pollock D.D."/>
            <person name="Pourmand N."/>
            <person name="Raney B.J."/>
            <person name="Roessler K.A."/>
            <person name="Sanford J.R."/>
            <person name="Sawyer R.H."/>
            <person name="Schmidt C.J."/>
            <person name="Triplett E.W."/>
            <person name="Tuberville T.D."/>
            <person name="Venegas-Anaya M."/>
            <person name="Howard J.T."/>
            <person name="Jarvis E.D."/>
            <person name="Guillette L.J.Jr."/>
            <person name="Glenn T.C."/>
            <person name="Green R.E."/>
            <person name="Ray D.A."/>
        </authorList>
    </citation>
    <scope>NUCLEOTIDE SEQUENCE [LARGE SCALE GENOMIC DNA]</scope>
    <source>
        <strain evidence="1">KSC_2009_1</strain>
    </source>
</reference>
<dbReference type="PANTHER" id="PTHR15510">
    <property type="entry name" value="SPERM-ASSOCIATED ANTIGEN 8"/>
    <property type="match status" value="1"/>
</dbReference>
<dbReference type="GO" id="GO:0045944">
    <property type="term" value="P:positive regulation of transcription by RNA polymerase II"/>
    <property type="evidence" value="ECO:0007669"/>
    <property type="project" value="TreeGrafter"/>
</dbReference>
<dbReference type="STRING" id="8496.A0A151MTE8"/>
<dbReference type="AlphaFoldDB" id="A0A151MTE8"/>
<dbReference type="GO" id="GO:0005634">
    <property type="term" value="C:nucleus"/>
    <property type="evidence" value="ECO:0007669"/>
    <property type="project" value="TreeGrafter"/>
</dbReference>
<organism evidence="1 2">
    <name type="scientific">Alligator mississippiensis</name>
    <name type="common">American alligator</name>
    <dbReference type="NCBI Taxonomy" id="8496"/>
    <lineage>
        <taxon>Eukaryota</taxon>
        <taxon>Metazoa</taxon>
        <taxon>Chordata</taxon>
        <taxon>Craniata</taxon>
        <taxon>Vertebrata</taxon>
        <taxon>Euteleostomi</taxon>
        <taxon>Archelosauria</taxon>
        <taxon>Archosauria</taxon>
        <taxon>Crocodylia</taxon>
        <taxon>Alligatoridae</taxon>
        <taxon>Alligatorinae</taxon>
        <taxon>Alligator</taxon>
    </lineage>
</organism>
<keyword evidence="2" id="KW-1185">Reference proteome</keyword>
<comment type="caution">
    <text evidence="1">The sequence shown here is derived from an EMBL/GenBank/DDBJ whole genome shotgun (WGS) entry which is preliminary data.</text>
</comment>
<evidence type="ECO:0000313" key="1">
    <source>
        <dbReference type="EMBL" id="KYO27782.1"/>
    </source>
</evidence>
<name>A0A151MTE8_ALLMI</name>
<proteinExistence type="predicted"/>
<dbReference type="InterPro" id="IPR026124">
    <property type="entry name" value="Sperm-assoc_Ag8"/>
</dbReference>
<dbReference type="Pfam" id="PF22584">
    <property type="entry name" value="CFAP143"/>
    <property type="match status" value="1"/>
</dbReference>
<dbReference type="EMBL" id="AKHW03005102">
    <property type="protein sequence ID" value="KYO27782.1"/>
    <property type="molecule type" value="Genomic_DNA"/>
</dbReference>
<dbReference type="GO" id="GO:0008017">
    <property type="term" value="F:microtubule binding"/>
    <property type="evidence" value="ECO:0007669"/>
    <property type="project" value="InterPro"/>
</dbReference>
<dbReference type="Proteomes" id="UP000050525">
    <property type="component" value="Unassembled WGS sequence"/>
</dbReference>
<dbReference type="GO" id="GO:0005737">
    <property type="term" value="C:cytoplasm"/>
    <property type="evidence" value="ECO:0007669"/>
    <property type="project" value="TreeGrafter"/>
</dbReference>
<sequence>MGLYHGVSMFLVAQAGVTSRVACLPGEAVLLLCSALLCSARRATNELDQVPSPELGSEGIFYRHGHRGLLTPQQCACLADSTTMKDAYRRPVPTGLPQRGQREAMLELMLYHKYREETLREHCPRPAPME</sequence>
<accession>A0A151MTE8</accession>
<protein>
    <submittedName>
        <fullName evidence="1">Sperm-associated antigen 8 isoform A</fullName>
    </submittedName>
</protein>
<evidence type="ECO:0000313" key="2">
    <source>
        <dbReference type="Proteomes" id="UP000050525"/>
    </source>
</evidence>
<dbReference type="eggNOG" id="ENOG502S06E">
    <property type="taxonomic scope" value="Eukaryota"/>
</dbReference>
<gene>
    <name evidence="1" type="primary">SPAG8</name>
    <name evidence="1" type="ORF">Y1Q_0007561</name>
</gene>
<dbReference type="PANTHER" id="PTHR15510:SF5">
    <property type="entry name" value="SPERM-ASSOCIATED ANTIGEN 8"/>
    <property type="match status" value="1"/>
</dbReference>